<organism evidence="2 3">
    <name type="scientific">Alsobacter metallidurans</name>
    <dbReference type="NCBI Taxonomy" id="340221"/>
    <lineage>
        <taxon>Bacteria</taxon>
        <taxon>Pseudomonadati</taxon>
        <taxon>Pseudomonadota</taxon>
        <taxon>Alphaproteobacteria</taxon>
        <taxon>Hyphomicrobiales</taxon>
        <taxon>Alsobacteraceae</taxon>
        <taxon>Alsobacter</taxon>
    </lineage>
</organism>
<keyword evidence="3" id="KW-1185">Reference proteome</keyword>
<evidence type="ECO:0000313" key="3">
    <source>
        <dbReference type="Proteomes" id="UP000603912"/>
    </source>
</evidence>
<name>A0A917I5W6_9HYPH</name>
<comment type="caution">
    <text evidence="2">The sequence shown here is derived from an EMBL/GenBank/DDBJ whole genome shotgun (WGS) entry which is preliminary data.</text>
</comment>
<dbReference type="RefSeq" id="WP_188517175.1">
    <property type="nucleotide sequence ID" value="NZ_BMES01000001.1"/>
</dbReference>
<feature type="compositionally biased region" description="Basic and acidic residues" evidence="1">
    <location>
        <begin position="149"/>
        <end position="168"/>
    </location>
</feature>
<gene>
    <name evidence="2" type="ORF">GCM10007036_16660</name>
</gene>
<dbReference type="AlphaFoldDB" id="A0A917I5W6"/>
<feature type="region of interest" description="Disordered" evidence="1">
    <location>
        <begin position="120"/>
        <end position="168"/>
    </location>
</feature>
<accession>A0A917I5W6</accession>
<dbReference type="EMBL" id="BMES01000001">
    <property type="protein sequence ID" value="GGH16174.1"/>
    <property type="molecule type" value="Genomic_DNA"/>
</dbReference>
<reference evidence="2" key="2">
    <citation type="submission" date="2020-09" db="EMBL/GenBank/DDBJ databases">
        <authorList>
            <person name="Sun Q."/>
            <person name="Zhou Y."/>
        </authorList>
    </citation>
    <scope>NUCLEOTIDE SEQUENCE</scope>
    <source>
        <strain evidence="2">CGMCC 1.12214</strain>
    </source>
</reference>
<sequence length="168" mass="18599">MAKLEIQISAAPDHATLSFQAEGSTLAIQLDATDLDQLIYKLAKARAHLADGVPLQLEPVAIIEAVADPNWRVNRPIEGGFRPLLLRHPGFGWIGYALSQQSAAALVEQLTDEPEELREAVPTTPKRHFAERPPRGASRPIQAQKTARRHNEAQQEMRLSHVGRNEPK</sequence>
<evidence type="ECO:0000313" key="2">
    <source>
        <dbReference type="EMBL" id="GGH16174.1"/>
    </source>
</evidence>
<protein>
    <submittedName>
        <fullName evidence="2">Uncharacterized protein</fullName>
    </submittedName>
</protein>
<proteinExistence type="predicted"/>
<reference evidence="2" key="1">
    <citation type="journal article" date="2014" name="Int. J. Syst. Evol. Microbiol.">
        <title>Complete genome sequence of Corynebacterium casei LMG S-19264T (=DSM 44701T), isolated from a smear-ripened cheese.</title>
        <authorList>
            <consortium name="US DOE Joint Genome Institute (JGI-PGF)"/>
            <person name="Walter F."/>
            <person name="Albersmeier A."/>
            <person name="Kalinowski J."/>
            <person name="Ruckert C."/>
        </authorList>
    </citation>
    <scope>NUCLEOTIDE SEQUENCE</scope>
    <source>
        <strain evidence="2">CGMCC 1.12214</strain>
    </source>
</reference>
<dbReference type="Proteomes" id="UP000603912">
    <property type="component" value="Unassembled WGS sequence"/>
</dbReference>
<evidence type="ECO:0000256" key="1">
    <source>
        <dbReference type="SAM" id="MobiDB-lite"/>
    </source>
</evidence>